<dbReference type="Gene3D" id="3.40.50.720">
    <property type="entry name" value="NAD(P)-binding Rossmann-like Domain"/>
    <property type="match status" value="1"/>
</dbReference>
<evidence type="ECO:0000259" key="1">
    <source>
        <dbReference type="Pfam" id="PF16924"/>
    </source>
</evidence>
<dbReference type="EMBL" id="QRUP01000001">
    <property type="protein sequence ID" value="RGR76811.1"/>
    <property type="molecule type" value="Genomic_DNA"/>
</dbReference>
<name>A0A412G683_9FIRM</name>
<dbReference type="GeneID" id="83013896"/>
<organism evidence="2 3">
    <name type="scientific">Holdemania filiformis</name>
    <dbReference type="NCBI Taxonomy" id="61171"/>
    <lineage>
        <taxon>Bacteria</taxon>
        <taxon>Bacillati</taxon>
        <taxon>Bacillota</taxon>
        <taxon>Erysipelotrichia</taxon>
        <taxon>Erysipelotrichales</taxon>
        <taxon>Erysipelotrichaceae</taxon>
        <taxon>Holdemania</taxon>
    </lineage>
</organism>
<dbReference type="InterPro" id="IPR036291">
    <property type="entry name" value="NAD(P)-bd_dom_sf"/>
</dbReference>
<dbReference type="Proteomes" id="UP000284178">
    <property type="component" value="Unassembled WGS sequence"/>
</dbReference>
<feature type="domain" description="Dipicolinate synthase subunit A N-terminal" evidence="1">
    <location>
        <begin position="17"/>
        <end position="96"/>
    </location>
</feature>
<sequence>MKAVVFVNDQRMEIIIQRLRSAGIQVQEGRCEKDMEQIERMANKMDLVILPIQGVSDDGFIELKKRGYCMKDFFASLRKETLIFTGVITPYIKKLPQTVISLLAREEVVAANAALTAEGILAMVIQNTPRSLPEYRYDVIGFGHCGRAIAGLFHQLGLEVRIVSAHAHPESAQLPYSFIRLQEWQFQQPWPVVINTAPAEVISEAMVAGWQTQPLIIDIASRAVGVSERVYKRKDTHVIAAPPLPGIVAWQSAGEILADVILKEVKR</sequence>
<proteinExistence type="predicted"/>
<reference evidence="2 3" key="1">
    <citation type="submission" date="2018-08" db="EMBL/GenBank/DDBJ databases">
        <title>A genome reference for cultivated species of the human gut microbiota.</title>
        <authorList>
            <person name="Zou Y."/>
            <person name="Xue W."/>
            <person name="Luo G."/>
        </authorList>
    </citation>
    <scope>NUCLEOTIDE SEQUENCE [LARGE SCALE GENOMIC DNA]</scope>
    <source>
        <strain evidence="2 3">AF24-29</strain>
    </source>
</reference>
<dbReference type="InterPro" id="IPR031629">
    <property type="entry name" value="DpaA_N"/>
</dbReference>
<accession>A0A412G683</accession>
<comment type="caution">
    <text evidence="2">The sequence shown here is derived from an EMBL/GenBank/DDBJ whole genome shotgun (WGS) entry which is preliminary data.</text>
</comment>
<evidence type="ECO:0000313" key="3">
    <source>
        <dbReference type="Proteomes" id="UP000284178"/>
    </source>
</evidence>
<dbReference type="SUPFAM" id="SSF51735">
    <property type="entry name" value="NAD(P)-binding Rossmann-fold domains"/>
    <property type="match status" value="1"/>
</dbReference>
<protein>
    <recommendedName>
        <fullName evidence="1">Dipicolinate synthase subunit A N-terminal domain-containing protein</fullName>
    </recommendedName>
</protein>
<keyword evidence="3" id="KW-1185">Reference proteome</keyword>
<dbReference type="Pfam" id="PF16924">
    <property type="entry name" value="DpaA_N"/>
    <property type="match status" value="1"/>
</dbReference>
<gene>
    <name evidence="2" type="ORF">DWY25_00535</name>
</gene>
<dbReference type="AlphaFoldDB" id="A0A412G683"/>
<dbReference type="RefSeq" id="WP_117892340.1">
    <property type="nucleotide sequence ID" value="NZ_CABJCV010000001.1"/>
</dbReference>
<evidence type="ECO:0000313" key="2">
    <source>
        <dbReference type="EMBL" id="RGR76811.1"/>
    </source>
</evidence>